<dbReference type="Pfam" id="PF00149">
    <property type="entry name" value="Metallophos"/>
    <property type="match status" value="1"/>
</dbReference>
<dbReference type="eggNOG" id="COG2129">
    <property type="taxonomic scope" value="Bacteria"/>
</dbReference>
<evidence type="ECO:0000313" key="3">
    <source>
        <dbReference type="Proteomes" id="UP000022447"/>
    </source>
</evidence>
<sequence>MAVIVLGDLAEAKLDPGGAERAREAFDAVLNIGAQLAFIVGNHDAGTDELWRLVEDYDEFRIDGRVLEIDGIRTAGLGGVVRGRIWYGEGKPRVSTEAELIAATPRQERWKGGIPKAHRTTLMPWTVEELRSQTTDLLVTHEAPLPHQYGFEFINRLAADMGAQLVVHGHHHRTYSDVTKDGISIQGVGLAHVWRLEIEM</sequence>
<dbReference type="Proteomes" id="UP000022447">
    <property type="component" value="Unassembled WGS sequence"/>
</dbReference>
<proteinExistence type="predicted"/>
<dbReference type="STRING" id="1449350.OCH239_09655"/>
<name>X7EBS4_9RHOB</name>
<evidence type="ECO:0000259" key="1">
    <source>
        <dbReference type="Pfam" id="PF00149"/>
    </source>
</evidence>
<evidence type="ECO:0000313" key="2">
    <source>
        <dbReference type="EMBL" id="ETX13534.1"/>
    </source>
</evidence>
<accession>X7EBS4</accession>
<comment type="caution">
    <text evidence="2">The sequence shown here is derived from an EMBL/GenBank/DDBJ whole genome shotgun (WGS) entry which is preliminary data.</text>
</comment>
<dbReference type="GO" id="GO:0016787">
    <property type="term" value="F:hydrolase activity"/>
    <property type="evidence" value="ECO:0007669"/>
    <property type="project" value="InterPro"/>
</dbReference>
<dbReference type="Gene3D" id="3.60.21.10">
    <property type="match status" value="1"/>
</dbReference>
<dbReference type="EMBL" id="JALZ01000023">
    <property type="protein sequence ID" value="ETX13534.1"/>
    <property type="molecule type" value="Genomic_DNA"/>
</dbReference>
<keyword evidence="3" id="KW-1185">Reference proteome</keyword>
<protein>
    <recommendedName>
        <fullName evidence="1">Calcineurin-like phosphoesterase domain-containing protein</fullName>
    </recommendedName>
</protein>
<dbReference type="AlphaFoldDB" id="X7EBS4"/>
<feature type="domain" description="Calcineurin-like phosphoesterase" evidence="1">
    <location>
        <begin position="3"/>
        <end position="173"/>
    </location>
</feature>
<dbReference type="InterPro" id="IPR004843">
    <property type="entry name" value="Calcineurin-like_PHP"/>
</dbReference>
<reference evidence="2 3" key="1">
    <citation type="submission" date="2014-01" db="EMBL/GenBank/DDBJ databases">
        <title>Roseivivax halodurans JCM 10272 Genome Sequencing.</title>
        <authorList>
            <person name="Lai Q."/>
            <person name="Li G."/>
            <person name="Shao Z."/>
        </authorList>
    </citation>
    <scope>NUCLEOTIDE SEQUENCE [LARGE SCALE GENOMIC DNA]</scope>
    <source>
        <strain evidence="2 3">JCM 10272</strain>
    </source>
</reference>
<dbReference type="SUPFAM" id="SSF56300">
    <property type="entry name" value="Metallo-dependent phosphatases"/>
    <property type="match status" value="1"/>
</dbReference>
<dbReference type="InterPro" id="IPR029052">
    <property type="entry name" value="Metallo-depent_PP-like"/>
</dbReference>
<gene>
    <name evidence="2" type="ORF">OCH239_09655</name>
</gene>
<organism evidence="2 3">
    <name type="scientific">Roseivivax halodurans JCM 10272</name>
    <dbReference type="NCBI Taxonomy" id="1449350"/>
    <lineage>
        <taxon>Bacteria</taxon>
        <taxon>Pseudomonadati</taxon>
        <taxon>Pseudomonadota</taxon>
        <taxon>Alphaproteobacteria</taxon>
        <taxon>Rhodobacterales</taxon>
        <taxon>Roseobacteraceae</taxon>
        <taxon>Roseivivax</taxon>
    </lineage>
</organism>